<feature type="compositionally biased region" description="Basic and acidic residues" evidence="1">
    <location>
        <begin position="523"/>
        <end position="539"/>
    </location>
</feature>
<feature type="region of interest" description="Disordered" evidence="1">
    <location>
        <begin position="347"/>
        <end position="448"/>
    </location>
</feature>
<sequence length="589" mass="63557">MIVLPRLGGTSSQVGLHDVTNVFRSPKAMRRTRGPYAPTSGGVGKKKGSRSPGKVQLEPLSSTSPPSSRKNESPDLDKLGGPFVMETPSPRVRGRMSKRDTGEQLSYEITCDSQRVRQRNVPTSASVSSLDGDMNSPYVFDEDNHFAQFGAGGVVVHHAMAKTAYDFGDLATPSPERGGFGASKELLFSLEPETPTTLEQGSDSSPGSASSPEADSCELRTPGFLKRETPPTQVLRSSSEGNVLGHLTNAPTRDTALYYREPCFRKVQRRRRRKKRSHLFLFNPNLDPVIEDAPETVSSEVSASGESPMWTPDTSPETLAGECSVGRRDDFSRIVRNLTVTLAAEADDAGDSTEATTSGSKAQHGSPGGVAAKKFTAETPEMPRGKHRRRINASRSVSGRSSQRAARTDEGAVAFAAEAPQSVDDSECEQRSTPTPTSRTTPSRSRRCTIPECRRSAEKEMLVNVGRTPERMPDTFRRRAPQAASTAARVWTTSESCQNTKAHSANKGSLSADATSSPTEPSEPFHDASLKPPMMDKRFRGGRRLKSAPRHRKSAGGASGSAATSMGALPPLEPRRRRPMRPGGDVSVH</sequence>
<feature type="compositionally biased region" description="Polar residues" evidence="1">
    <location>
        <begin position="393"/>
        <end position="405"/>
    </location>
</feature>
<feature type="compositionally biased region" description="Low complexity" evidence="1">
    <location>
        <begin position="431"/>
        <end position="443"/>
    </location>
</feature>
<feature type="region of interest" description="Disordered" evidence="1">
    <location>
        <begin position="301"/>
        <end position="322"/>
    </location>
</feature>
<feature type="compositionally biased region" description="Low complexity" evidence="1">
    <location>
        <begin position="201"/>
        <end position="214"/>
    </location>
</feature>
<feature type="compositionally biased region" description="Polar residues" evidence="1">
    <location>
        <begin position="491"/>
        <end position="520"/>
    </location>
</feature>
<protein>
    <submittedName>
        <fullName evidence="2">Uncharacterized protein</fullName>
    </submittedName>
</protein>
<feature type="compositionally biased region" description="Basic and acidic residues" evidence="1">
    <location>
        <begin position="69"/>
        <end position="78"/>
    </location>
</feature>
<name>A0A7S1TTM3_9STRA</name>
<feature type="compositionally biased region" description="Low complexity" evidence="1">
    <location>
        <begin position="50"/>
        <end position="68"/>
    </location>
</feature>
<feature type="compositionally biased region" description="Low complexity" evidence="1">
    <location>
        <begin position="560"/>
        <end position="570"/>
    </location>
</feature>
<feature type="region of interest" description="Disordered" evidence="1">
    <location>
        <begin position="471"/>
        <end position="589"/>
    </location>
</feature>
<evidence type="ECO:0000313" key="2">
    <source>
        <dbReference type="EMBL" id="CAD9246151.1"/>
    </source>
</evidence>
<gene>
    <name evidence="2" type="ORF">PPAR1163_LOCUS4503</name>
</gene>
<feature type="region of interest" description="Disordered" evidence="1">
    <location>
        <begin position="18"/>
        <end position="103"/>
    </location>
</feature>
<feature type="compositionally biased region" description="Polar residues" evidence="1">
    <location>
        <begin position="353"/>
        <end position="363"/>
    </location>
</feature>
<accession>A0A7S1TTM3</accession>
<feature type="compositionally biased region" description="Basic residues" evidence="1">
    <location>
        <begin position="540"/>
        <end position="554"/>
    </location>
</feature>
<proteinExistence type="predicted"/>
<dbReference type="EMBL" id="HBGJ01007203">
    <property type="protein sequence ID" value="CAD9246151.1"/>
    <property type="molecule type" value="Transcribed_RNA"/>
</dbReference>
<dbReference type="AlphaFoldDB" id="A0A7S1TTM3"/>
<feature type="region of interest" description="Disordered" evidence="1">
    <location>
        <begin position="195"/>
        <end position="248"/>
    </location>
</feature>
<feature type="compositionally biased region" description="Polar residues" evidence="1">
    <location>
        <begin position="230"/>
        <end position="241"/>
    </location>
</feature>
<reference evidence="2" key="1">
    <citation type="submission" date="2021-01" db="EMBL/GenBank/DDBJ databases">
        <authorList>
            <person name="Corre E."/>
            <person name="Pelletier E."/>
            <person name="Niang G."/>
            <person name="Scheremetjew M."/>
            <person name="Finn R."/>
            <person name="Kale V."/>
            <person name="Holt S."/>
            <person name="Cochrane G."/>
            <person name="Meng A."/>
            <person name="Brown T."/>
            <person name="Cohen L."/>
        </authorList>
    </citation>
    <scope>NUCLEOTIDE SEQUENCE</scope>
    <source>
        <strain evidence="2">CCMP2877</strain>
    </source>
</reference>
<organism evidence="2">
    <name type="scientific">Phaeomonas parva</name>
    <dbReference type="NCBI Taxonomy" id="124430"/>
    <lineage>
        <taxon>Eukaryota</taxon>
        <taxon>Sar</taxon>
        <taxon>Stramenopiles</taxon>
        <taxon>Ochrophyta</taxon>
        <taxon>Pinguiophyceae</taxon>
        <taxon>Pinguiochrysidales</taxon>
        <taxon>Pinguiochrysidaceae</taxon>
        <taxon>Phaeomonas</taxon>
    </lineage>
</organism>
<evidence type="ECO:0000256" key="1">
    <source>
        <dbReference type="SAM" id="MobiDB-lite"/>
    </source>
</evidence>